<protein>
    <submittedName>
        <fullName evidence="2">Uncharacterized protein</fullName>
    </submittedName>
</protein>
<keyword evidence="3" id="KW-1185">Reference proteome</keyword>
<comment type="caution">
    <text evidence="2">The sequence shown here is derived from an EMBL/GenBank/DDBJ whole genome shotgun (WGS) entry which is preliminary data.</text>
</comment>
<name>A0A4C1ZIF9_EUMVA</name>
<sequence>MHALYPSLFLTVKAKPFISRRKQKAPSPVKERDDGATGARQADRKLPNVIDRAQTWRRLYMYHQSAALCSDLINIAHR</sequence>
<reference evidence="2 3" key="1">
    <citation type="journal article" date="2019" name="Commun. Biol.">
        <title>The bagworm genome reveals a unique fibroin gene that provides high tensile strength.</title>
        <authorList>
            <person name="Kono N."/>
            <person name="Nakamura H."/>
            <person name="Ohtoshi R."/>
            <person name="Tomita M."/>
            <person name="Numata K."/>
            <person name="Arakawa K."/>
        </authorList>
    </citation>
    <scope>NUCLEOTIDE SEQUENCE [LARGE SCALE GENOMIC DNA]</scope>
</reference>
<accession>A0A4C1ZIF9</accession>
<evidence type="ECO:0000256" key="1">
    <source>
        <dbReference type="SAM" id="MobiDB-lite"/>
    </source>
</evidence>
<evidence type="ECO:0000313" key="2">
    <source>
        <dbReference type="EMBL" id="GBP88276.1"/>
    </source>
</evidence>
<dbReference type="AlphaFoldDB" id="A0A4C1ZIF9"/>
<gene>
    <name evidence="2" type="ORF">EVAR_82737_1</name>
</gene>
<dbReference type="Proteomes" id="UP000299102">
    <property type="component" value="Unassembled WGS sequence"/>
</dbReference>
<evidence type="ECO:0000313" key="3">
    <source>
        <dbReference type="Proteomes" id="UP000299102"/>
    </source>
</evidence>
<feature type="compositionally biased region" description="Basic and acidic residues" evidence="1">
    <location>
        <begin position="29"/>
        <end position="44"/>
    </location>
</feature>
<organism evidence="2 3">
    <name type="scientific">Eumeta variegata</name>
    <name type="common">Bagworm moth</name>
    <name type="synonym">Eumeta japonica</name>
    <dbReference type="NCBI Taxonomy" id="151549"/>
    <lineage>
        <taxon>Eukaryota</taxon>
        <taxon>Metazoa</taxon>
        <taxon>Ecdysozoa</taxon>
        <taxon>Arthropoda</taxon>
        <taxon>Hexapoda</taxon>
        <taxon>Insecta</taxon>
        <taxon>Pterygota</taxon>
        <taxon>Neoptera</taxon>
        <taxon>Endopterygota</taxon>
        <taxon>Lepidoptera</taxon>
        <taxon>Glossata</taxon>
        <taxon>Ditrysia</taxon>
        <taxon>Tineoidea</taxon>
        <taxon>Psychidae</taxon>
        <taxon>Oiketicinae</taxon>
        <taxon>Eumeta</taxon>
    </lineage>
</organism>
<feature type="region of interest" description="Disordered" evidence="1">
    <location>
        <begin position="20"/>
        <end position="44"/>
    </location>
</feature>
<dbReference type="EMBL" id="BGZK01001918">
    <property type="protein sequence ID" value="GBP88276.1"/>
    <property type="molecule type" value="Genomic_DNA"/>
</dbReference>
<proteinExistence type="predicted"/>